<dbReference type="EMBL" id="CAXAMN010007402">
    <property type="protein sequence ID" value="CAK9021418.1"/>
    <property type="molecule type" value="Genomic_DNA"/>
</dbReference>
<evidence type="ECO:0000256" key="7">
    <source>
        <dbReference type="ARBA" id="ARBA00022801"/>
    </source>
</evidence>
<sequence length="428" mass="47098">MNGLGGTGAQQSKDCSFAAGSVAGAPLRVSWFLVILFLSQLVDAINEHQLPLWVRITQVTVNELLLLFTVLCHEMGHGTMARRCGGTIAEVLLWPFGGICFTTRGPTQDPKQSLTNELYIVAAGPATHFPMSFAWVVLLGAYGAAVSHVVRPSSYLYLVPFGSPPPPCFNPGWEGCFHSYSGWLMYSFLARAIQLNVMLFLFNVFFPMYPMDGAKLIVCSLQLFCGASARCAAKVLLCTSIPLSVIFIGDALLSAMGRSFMGGRGGGLQPSIMAYMGIMCLSESYRIYRLFQEERLYTHPLFALARSDTTRVVDRHGATTRLNTSERDDPEAAAAPQVQFSEIRAFAGQGRSLGEVPSTAPYQNLGMPADSRAAWLKRMEDDQAQRNKTVRELEDIGAGTFNLHYFGHTHTVTWRVIMLCHVRNWSSP</sequence>
<dbReference type="Proteomes" id="UP001642484">
    <property type="component" value="Unassembled WGS sequence"/>
</dbReference>
<dbReference type="InterPro" id="IPR008915">
    <property type="entry name" value="Peptidase_M50"/>
</dbReference>
<name>A0ABP0K3R2_9DINO</name>
<evidence type="ECO:0000256" key="10">
    <source>
        <dbReference type="ARBA" id="ARBA00023049"/>
    </source>
</evidence>
<evidence type="ECO:0000256" key="12">
    <source>
        <dbReference type="SAM" id="Phobius"/>
    </source>
</evidence>
<proteinExistence type="inferred from homology"/>
<dbReference type="PANTHER" id="PTHR39188">
    <property type="entry name" value="MEMBRANE-ASSOCIATED ZINC METALLOPROTEASE M50B"/>
    <property type="match status" value="1"/>
</dbReference>
<keyword evidence="11 12" id="KW-0472">Membrane</keyword>
<reference evidence="14 15" key="1">
    <citation type="submission" date="2024-02" db="EMBL/GenBank/DDBJ databases">
        <authorList>
            <person name="Chen Y."/>
            <person name="Shah S."/>
            <person name="Dougan E. K."/>
            <person name="Thang M."/>
            <person name="Chan C."/>
        </authorList>
    </citation>
    <scope>NUCLEOTIDE SEQUENCE [LARGE SCALE GENOMIC DNA]</scope>
</reference>
<dbReference type="PANTHER" id="PTHR39188:SF3">
    <property type="entry name" value="STAGE IV SPORULATION PROTEIN FB"/>
    <property type="match status" value="1"/>
</dbReference>
<comment type="caution">
    <text evidence="14">The sequence shown here is derived from an EMBL/GenBank/DDBJ whole genome shotgun (WGS) entry which is preliminary data.</text>
</comment>
<evidence type="ECO:0000256" key="1">
    <source>
        <dbReference type="ARBA" id="ARBA00001947"/>
    </source>
</evidence>
<evidence type="ECO:0000259" key="13">
    <source>
        <dbReference type="Pfam" id="PF02163"/>
    </source>
</evidence>
<evidence type="ECO:0000256" key="11">
    <source>
        <dbReference type="ARBA" id="ARBA00023136"/>
    </source>
</evidence>
<keyword evidence="5 12" id="KW-0812">Transmembrane</keyword>
<dbReference type="Pfam" id="PF02163">
    <property type="entry name" value="Peptidase_M50"/>
    <property type="match status" value="1"/>
</dbReference>
<accession>A0ABP0K3R2</accession>
<evidence type="ECO:0000256" key="6">
    <source>
        <dbReference type="ARBA" id="ARBA00022723"/>
    </source>
</evidence>
<keyword evidence="9 12" id="KW-1133">Transmembrane helix</keyword>
<evidence type="ECO:0000256" key="5">
    <source>
        <dbReference type="ARBA" id="ARBA00022692"/>
    </source>
</evidence>
<evidence type="ECO:0000256" key="4">
    <source>
        <dbReference type="ARBA" id="ARBA00022670"/>
    </source>
</evidence>
<gene>
    <name evidence="14" type="ORF">CCMP2556_LOCUS14439</name>
</gene>
<feature type="domain" description="Peptidase M50" evidence="13">
    <location>
        <begin position="64"/>
        <end position="217"/>
    </location>
</feature>
<comment type="cofactor">
    <cofactor evidence="1">
        <name>Zn(2+)</name>
        <dbReference type="ChEBI" id="CHEBI:29105"/>
    </cofactor>
</comment>
<protein>
    <recommendedName>
        <fullName evidence="13">Peptidase M50 domain-containing protein</fullName>
    </recommendedName>
</protein>
<keyword evidence="7" id="KW-0378">Hydrolase</keyword>
<keyword evidence="8" id="KW-0862">Zinc</keyword>
<keyword evidence="10" id="KW-0482">Metalloprotease</keyword>
<keyword evidence="4" id="KW-0645">Protease</keyword>
<evidence type="ECO:0000256" key="8">
    <source>
        <dbReference type="ARBA" id="ARBA00022833"/>
    </source>
</evidence>
<comment type="similarity">
    <text evidence="3">Belongs to the peptidase M50B family.</text>
</comment>
<organism evidence="14 15">
    <name type="scientific">Durusdinium trenchii</name>
    <dbReference type="NCBI Taxonomy" id="1381693"/>
    <lineage>
        <taxon>Eukaryota</taxon>
        <taxon>Sar</taxon>
        <taxon>Alveolata</taxon>
        <taxon>Dinophyceae</taxon>
        <taxon>Suessiales</taxon>
        <taxon>Symbiodiniaceae</taxon>
        <taxon>Durusdinium</taxon>
    </lineage>
</organism>
<keyword evidence="15" id="KW-1185">Reference proteome</keyword>
<keyword evidence="6" id="KW-0479">Metal-binding</keyword>
<evidence type="ECO:0000313" key="14">
    <source>
        <dbReference type="EMBL" id="CAK9021418.1"/>
    </source>
</evidence>
<feature type="transmembrane region" description="Helical" evidence="12">
    <location>
        <begin position="183"/>
        <end position="206"/>
    </location>
</feature>
<comment type="subcellular location">
    <subcellularLocation>
        <location evidence="2">Membrane</location>
        <topology evidence="2">Multi-pass membrane protein</topology>
    </subcellularLocation>
</comment>
<feature type="transmembrane region" description="Helical" evidence="12">
    <location>
        <begin position="133"/>
        <end position="150"/>
    </location>
</feature>
<evidence type="ECO:0000256" key="3">
    <source>
        <dbReference type="ARBA" id="ARBA00007931"/>
    </source>
</evidence>
<evidence type="ECO:0000256" key="9">
    <source>
        <dbReference type="ARBA" id="ARBA00022989"/>
    </source>
</evidence>
<feature type="transmembrane region" description="Helical" evidence="12">
    <location>
        <begin position="235"/>
        <end position="256"/>
    </location>
</feature>
<evidence type="ECO:0000256" key="2">
    <source>
        <dbReference type="ARBA" id="ARBA00004141"/>
    </source>
</evidence>
<evidence type="ECO:0000313" key="15">
    <source>
        <dbReference type="Proteomes" id="UP001642484"/>
    </source>
</evidence>